<keyword evidence="3" id="KW-0963">Cytoplasm</keyword>
<evidence type="ECO:0000259" key="6">
    <source>
        <dbReference type="PROSITE" id="PS50222"/>
    </source>
</evidence>
<evidence type="ECO:0000313" key="8">
    <source>
        <dbReference type="Proteomes" id="UP000178606"/>
    </source>
</evidence>
<comment type="caution">
    <text evidence="7">The sequence shown here is derived from an EMBL/GenBank/DDBJ whole genome shotgun (WGS) entry which is preliminary data.</text>
</comment>
<dbReference type="PROSITE" id="PS50222">
    <property type="entry name" value="EF_HAND_2"/>
    <property type="match status" value="1"/>
</dbReference>
<reference evidence="7 8" key="1">
    <citation type="journal article" date="2016" name="Nat. Commun.">
        <title>Thousands of microbial genomes shed light on interconnected biogeochemical processes in an aquifer system.</title>
        <authorList>
            <person name="Anantharaman K."/>
            <person name="Brown C.T."/>
            <person name="Hug L.A."/>
            <person name="Sharon I."/>
            <person name="Castelle C.J."/>
            <person name="Probst A.J."/>
            <person name="Thomas B.C."/>
            <person name="Singh A."/>
            <person name="Wilkins M.J."/>
            <person name="Karaoz U."/>
            <person name="Brodie E.L."/>
            <person name="Williams K.H."/>
            <person name="Hubbard S.S."/>
            <person name="Banfield J.F."/>
        </authorList>
    </citation>
    <scope>NUCLEOTIDE SEQUENCE [LARGE SCALE GENOMIC DNA]</scope>
    <source>
        <strain evidence="8">RIFCSPLOWO2_12_FULL_64_10</strain>
    </source>
</reference>
<dbReference type="InterPro" id="IPR018247">
    <property type="entry name" value="EF_Hand_1_Ca_BS"/>
</dbReference>
<keyword evidence="5" id="KW-0966">Cell projection</keyword>
<dbReference type="Gene3D" id="1.10.1330.10">
    <property type="entry name" value="Dockerin domain"/>
    <property type="match status" value="1"/>
</dbReference>
<dbReference type="PROSITE" id="PS50194">
    <property type="entry name" value="FILAMIN_REPEAT"/>
    <property type="match status" value="1"/>
</dbReference>
<dbReference type="SUPFAM" id="SSF49384">
    <property type="entry name" value="Carbohydrate-binding domain"/>
    <property type="match status" value="1"/>
</dbReference>
<evidence type="ECO:0000256" key="3">
    <source>
        <dbReference type="ARBA" id="ARBA00022490"/>
    </source>
</evidence>
<dbReference type="EMBL" id="MFKF01000425">
    <property type="protein sequence ID" value="OGG43826.1"/>
    <property type="molecule type" value="Genomic_DNA"/>
</dbReference>
<dbReference type="Gene3D" id="2.60.40.10">
    <property type="entry name" value="Immunoglobulins"/>
    <property type="match status" value="1"/>
</dbReference>
<dbReference type="GO" id="GO:0030246">
    <property type="term" value="F:carbohydrate binding"/>
    <property type="evidence" value="ECO:0007669"/>
    <property type="project" value="InterPro"/>
</dbReference>
<sequence>MKSATLSIAHNAAGIPSSVALTGAGLKKPDLALRPDSLGVRNVATGATVRFPLTLYNRGSDTLRVASVTSSKKEFSVALPRPELVIAPGDSQTVMVSFTPSASGDLTGSLTVSSNDPDRKALSIPVSGAGVPLTLSADLNPAEGDQNQTSAGGVKPGKKVTVQVFVKDAPQIKGFTVRVAFDSLRVKFVPGSFAVGPVAAGLAGLANPQKDYVEIGGAALGSGTGGGSGLLGTLAFEAQPGFEKEAVLRIPLMIWNRVTGGRQEIQTDIQVALTSEGGALTPDFDGDGEVGFSDFFEFAAAFGKKADGDSAKFDLDGDGEIGFGDFFAFAAEFGKKK</sequence>
<protein>
    <recommendedName>
        <fullName evidence="6">EF-hand domain-containing protein</fullName>
    </recommendedName>
</protein>
<name>A0A1F6C3M8_HANXR</name>
<accession>A0A1F6C3M8</accession>
<comment type="subcellular location">
    <subcellularLocation>
        <location evidence="1">Cell projection</location>
        <location evidence="1">Cilium</location>
    </subcellularLocation>
    <subcellularLocation>
        <location evidence="2">Cytoplasm</location>
    </subcellularLocation>
</comment>
<dbReference type="InterPro" id="IPR036439">
    <property type="entry name" value="Dockerin_dom_sf"/>
</dbReference>
<dbReference type="InterPro" id="IPR017868">
    <property type="entry name" value="Filamin/ABP280_repeat-like"/>
</dbReference>
<evidence type="ECO:0000256" key="1">
    <source>
        <dbReference type="ARBA" id="ARBA00004138"/>
    </source>
</evidence>
<dbReference type="Pfam" id="PF22544">
    <property type="entry name" value="HYDIN_VesB_CFA65-like_Ig"/>
    <property type="match status" value="1"/>
</dbReference>
<evidence type="ECO:0000256" key="2">
    <source>
        <dbReference type="ARBA" id="ARBA00004496"/>
    </source>
</evidence>
<evidence type="ECO:0000256" key="4">
    <source>
        <dbReference type="ARBA" id="ARBA00023069"/>
    </source>
</evidence>
<organism evidence="7 8">
    <name type="scientific">Handelsmanbacteria sp. (strain RIFCSPLOWO2_12_FULL_64_10)</name>
    <dbReference type="NCBI Taxonomy" id="1817868"/>
    <lineage>
        <taxon>Bacteria</taxon>
        <taxon>Candidatus Handelsmaniibacteriota</taxon>
    </lineage>
</organism>
<dbReference type="Proteomes" id="UP000178606">
    <property type="component" value="Unassembled WGS sequence"/>
</dbReference>
<dbReference type="AlphaFoldDB" id="A0A1F6C3M8"/>
<dbReference type="SUPFAM" id="SSF47473">
    <property type="entry name" value="EF-hand"/>
    <property type="match status" value="1"/>
</dbReference>
<dbReference type="InterPro" id="IPR011992">
    <property type="entry name" value="EF-hand-dom_pair"/>
</dbReference>
<dbReference type="InterPro" id="IPR002048">
    <property type="entry name" value="EF_hand_dom"/>
</dbReference>
<dbReference type="GO" id="GO:0005737">
    <property type="term" value="C:cytoplasm"/>
    <property type="evidence" value="ECO:0007669"/>
    <property type="project" value="UniProtKB-SubCell"/>
</dbReference>
<dbReference type="InterPro" id="IPR013783">
    <property type="entry name" value="Ig-like_fold"/>
</dbReference>
<gene>
    <name evidence="7" type="ORF">A3F84_20235</name>
</gene>
<proteinExistence type="predicted"/>
<dbReference type="InterPro" id="IPR053879">
    <property type="entry name" value="HYDIN_VesB_CFA65-like_Ig"/>
</dbReference>
<feature type="domain" description="EF-hand" evidence="6">
    <location>
        <begin position="311"/>
        <end position="336"/>
    </location>
</feature>
<evidence type="ECO:0000313" key="7">
    <source>
        <dbReference type="EMBL" id="OGG43826.1"/>
    </source>
</evidence>
<keyword evidence="4" id="KW-0969">Cilium</keyword>
<evidence type="ECO:0000256" key="5">
    <source>
        <dbReference type="ARBA" id="ARBA00023273"/>
    </source>
</evidence>
<dbReference type="GO" id="GO:0005509">
    <property type="term" value="F:calcium ion binding"/>
    <property type="evidence" value="ECO:0007669"/>
    <property type="project" value="InterPro"/>
</dbReference>
<dbReference type="PROSITE" id="PS00018">
    <property type="entry name" value="EF_HAND_1"/>
    <property type="match status" value="2"/>
</dbReference>
<dbReference type="InterPro" id="IPR008965">
    <property type="entry name" value="CBM2/CBM3_carb-bd_dom_sf"/>
</dbReference>
<dbReference type="GO" id="GO:0000272">
    <property type="term" value="P:polysaccharide catabolic process"/>
    <property type="evidence" value="ECO:0007669"/>
    <property type="project" value="InterPro"/>
</dbReference>
<dbReference type="NCBIfam" id="NF012200">
    <property type="entry name" value="choice_anch_D"/>
    <property type="match status" value="1"/>
</dbReference>